<dbReference type="CDD" id="cd18791">
    <property type="entry name" value="SF2_C_RHA"/>
    <property type="match status" value="1"/>
</dbReference>
<dbReference type="InterPro" id="IPR002464">
    <property type="entry name" value="DNA/RNA_helicase_DEAH_CS"/>
</dbReference>
<dbReference type="Gene3D" id="3.30.160.20">
    <property type="match status" value="2"/>
</dbReference>
<dbReference type="InterPro" id="IPR001650">
    <property type="entry name" value="Helicase_C-like"/>
</dbReference>
<keyword evidence="8" id="KW-0378">Hydrolase</keyword>
<protein>
    <recommendedName>
        <fullName evidence="14">ATP-dependent RNA helicase DHX30</fullName>
        <ecNumber evidence="4">3.6.4.13</ecNumber>
    </recommendedName>
    <alternativeName>
        <fullName evidence="15">DEAH box protein 30</fullName>
    </alternativeName>
</protein>
<dbReference type="PROSITE" id="PS51194">
    <property type="entry name" value="HELICASE_CTER"/>
    <property type="match status" value="1"/>
</dbReference>
<dbReference type="SMART" id="SM00847">
    <property type="entry name" value="HA2"/>
    <property type="match status" value="1"/>
</dbReference>
<comment type="subcellular location">
    <subcellularLocation>
        <location evidence="2">Cytoplasm</location>
    </subcellularLocation>
    <subcellularLocation>
        <location evidence="1">Mitochondrion matrix</location>
        <location evidence="1">Mitochondrion nucleoid</location>
    </subcellularLocation>
</comment>
<dbReference type="AlphaFoldDB" id="A0A8X7WZG5"/>
<dbReference type="Pfam" id="PF00271">
    <property type="entry name" value="Helicase_C"/>
    <property type="match status" value="1"/>
</dbReference>
<feature type="non-terminal residue" evidence="19">
    <location>
        <position position="1208"/>
    </location>
</feature>
<dbReference type="GO" id="GO:0003724">
    <property type="term" value="F:RNA helicase activity"/>
    <property type="evidence" value="ECO:0007669"/>
    <property type="project" value="UniProtKB-EC"/>
</dbReference>
<organism evidence="19 20">
    <name type="scientific">Polypterus senegalus</name>
    <name type="common">Senegal bichir</name>
    <dbReference type="NCBI Taxonomy" id="55291"/>
    <lineage>
        <taxon>Eukaryota</taxon>
        <taxon>Metazoa</taxon>
        <taxon>Chordata</taxon>
        <taxon>Craniata</taxon>
        <taxon>Vertebrata</taxon>
        <taxon>Euteleostomi</taxon>
        <taxon>Actinopterygii</taxon>
        <taxon>Polypteriformes</taxon>
        <taxon>Polypteridae</taxon>
        <taxon>Polypterus</taxon>
    </lineage>
</organism>
<evidence type="ECO:0000259" key="17">
    <source>
        <dbReference type="PROSITE" id="PS51192"/>
    </source>
</evidence>
<dbReference type="Pfam" id="PF00270">
    <property type="entry name" value="DEAD"/>
    <property type="match status" value="1"/>
</dbReference>
<keyword evidence="7" id="KW-0547">Nucleotide-binding</keyword>
<reference evidence="19 20" key="1">
    <citation type="journal article" date="2021" name="Cell">
        <title>Tracing the genetic footprints of vertebrate landing in non-teleost ray-finned fishes.</title>
        <authorList>
            <person name="Bi X."/>
            <person name="Wang K."/>
            <person name="Yang L."/>
            <person name="Pan H."/>
            <person name="Jiang H."/>
            <person name="Wei Q."/>
            <person name="Fang M."/>
            <person name="Yu H."/>
            <person name="Zhu C."/>
            <person name="Cai Y."/>
            <person name="He Y."/>
            <person name="Gan X."/>
            <person name="Zeng H."/>
            <person name="Yu D."/>
            <person name="Zhu Y."/>
            <person name="Jiang H."/>
            <person name="Qiu Q."/>
            <person name="Yang H."/>
            <person name="Zhang Y.E."/>
            <person name="Wang W."/>
            <person name="Zhu M."/>
            <person name="He S."/>
            <person name="Zhang G."/>
        </authorList>
    </citation>
    <scope>NUCLEOTIDE SEQUENCE [LARGE SCALE GENOMIC DNA]</scope>
    <source>
        <strain evidence="19">Bchr_013</strain>
    </source>
</reference>
<evidence type="ECO:0000256" key="4">
    <source>
        <dbReference type="ARBA" id="ARBA00012552"/>
    </source>
</evidence>
<evidence type="ECO:0000259" key="18">
    <source>
        <dbReference type="PROSITE" id="PS51194"/>
    </source>
</evidence>
<evidence type="ECO:0000256" key="6">
    <source>
        <dbReference type="ARBA" id="ARBA00022517"/>
    </source>
</evidence>
<dbReference type="FunFam" id="3.40.50.300:FF:000414">
    <property type="entry name" value="ATP-dependent RNA helicase DHX30 isoform X1"/>
    <property type="match status" value="1"/>
</dbReference>
<evidence type="ECO:0000256" key="3">
    <source>
        <dbReference type="ARBA" id="ARBA00008792"/>
    </source>
</evidence>
<evidence type="ECO:0000256" key="8">
    <source>
        <dbReference type="ARBA" id="ARBA00022801"/>
    </source>
</evidence>
<dbReference type="PROSITE" id="PS51192">
    <property type="entry name" value="HELICASE_ATP_BIND_1"/>
    <property type="match status" value="1"/>
</dbReference>
<evidence type="ECO:0000256" key="9">
    <source>
        <dbReference type="ARBA" id="ARBA00022806"/>
    </source>
</evidence>
<dbReference type="InterPro" id="IPR056755">
    <property type="entry name" value="DSRM_2"/>
</dbReference>
<evidence type="ECO:0000256" key="15">
    <source>
        <dbReference type="ARBA" id="ARBA00042917"/>
    </source>
</evidence>
<feature type="domain" description="Helicase ATP-binding" evidence="17">
    <location>
        <begin position="457"/>
        <end position="625"/>
    </location>
</feature>
<keyword evidence="12" id="KW-0496">Mitochondrion</keyword>
<keyword evidence="11" id="KW-0694">RNA-binding</keyword>
<dbReference type="Proteomes" id="UP000886611">
    <property type="component" value="Unassembled WGS sequence"/>
</dbReference>
<dbReference type="GO" id="GO:0016787">
    <property type="term" value="F:hydrolase activity"/>
    <property type="evidence" value="ECO:0007669"/>
    <property type="project" value="UniProtKB-KW"/>
</dbReference>
<keyword evidence="6" id="KW-0690">Ribosome biogenesis</keyword>
<keyword evidence="5" id="KW-0963">Cytoplasm</keyword>
<keyword evidence="13" id="KW-1135">Mitochondrion nucleoid</keyword>
<dbReference type="CDD" id="cd17976">
    <property type="entry name" value="DEXHc_DHX30"/>
    <property type="match status" value="1"/>
</dbReference>
<name>A0A8X7WZG5_POLSE</name>
<dbReference type="GO" id="GO:0005634">
    <property type="term" value="C:nucleus"/>
    <property type="evidence" value="ECO:0007669"/>
    <property type="project" value="TreeGrafter"/>
</dbReference>
<dbReference type="InterPro" id="IPR014001">
    <property type="entry name" value="Helicase_ATP-bd"/>
</dbReference>
<dbReference type="InterPro" id="IPR007502">
    <property type="entry name" value="Helicase-assoc_dom"/>
</dbReference>
<dbReference type="Gene3D" id="3.40.50.300">
    <property type="entry name" value="P-loop containing nucleotide triphosphate hydrolases"/>
    <property type="match status" value="2"/>
</dbReference>
<evidence type="ECO:0000256" key="7">
    <source>
        <dbReference type="ARBA" id="ARBA00022741"/>
    </source>
</evidence>
<dbReference type="Pfam" id="PF21010">
    <property type="entry name" value="HA2_C"/>
    <property type="match status" value="1"/>
</dbReference>
<feature type="domain" description="Helicase C-terminal" evidence="18">
    <location>
        <begin position="671"/>
        <end position="841"/>
    </location>
</feature>
<accession>A0A8X7WZG5</accession>
<keyword evidence="9 19" id="KW-0347">Helicase</keyword>
<evidence type="ECO:0000256" key="1">
    <source>
        <dbReference type="ARBA" id="ARBA00004436"/>
    </source>
</evidence>
<dbReference type="GO" id="GO:0005524">
    <property type="term" value="F:ATP binding"/>
    <property type="evidence" value="ECO:0007669"/>
    <property type="project" value="UniProtKB-KW"/>
</dbReference>
<dbReference type="GO" id="GO:0042254">
    <property type="term" value="P:ribosome biogenesis"/>
    <property type="evidence" value="ECO:0007669"/>
    <property type="project" value="UniProtKB-KW"/>
</dbReference>
<evidence type="ECO:0000256" key="11">
    <source>
        <dbReference type="ARBA" id="ARBA00022884"/>
    </source>
</evidence>
<evidence type="ECO:0000256" key="2">
    <source>
        <dbReference type="ARBA" id="ARBA00004496"/>
    </source>
</evidence>
<keyword evidence="10" id="KW-0067">ATP-binding</keyword>
<dbReference type="PANTHER" id="PTHR18934">
    <property type="entry name" value="ATP-DEPENDENT RNA HELICASE"/>
    <property type="match status" value="1"/>
</dbReference>
<comment type="catalytic activity">
    <reaction evidence="16">
        <text>ATP + H2O = ADP + phosphate + H(+)</text>
        <dbReference type="Rhea" id="RHEA:13065"/>
        <dbReference type="ChEBI" id="CHEBI:15377"/>
        <dbReference type="ChEBI" id="CHEBI:15378"/>
        <dbReference type="ChEBI" id="CHEBI:30616"/>
        <dbReference type="ChEBI" id="CHEBI:43474"/>
        <dbReference type="ChEBI" id="CHEBI:456216"/>
        <dbReference type="EC" id="3.6.4.13"/>
    </reaction>
</comment>
<dbReference type="SMART" id="SM00487">
    <property type="entry name" value="DEXDc"/>
    <property type="match status" value="1"/>
</dbReference>
<dbReference type="Gene3D" id="1.20.120.1080">
    <property type="match status" value="1"/>
</dbReference>
<dbReference type="PROSITE" id="PS00690">
    <property type="entry name" value="DEAH_ATP_HELICASE"/>
    <property type="match status" value="1"/>
</dbReference>
<dbReference type="SUPFAM" id="SSF52540">
    <property type="entry name" value="P-loop containing nucleoside triphosphate hydrolases"/>
    <property type="match status" value="1"/>
</dbReference>
<dbReference type="GO" id="GO:0003678">
    <property type="term" value="F:DNA helicase activity"/>
    <property type="evidence" value="ECO:0007669"/>
    <property type="project" value="TreeGrafter"/>
</dbReference>
<evidence type="ECO:0000313" key="19">
    <source>
        <dbReference type="EMBL" id="KAG2458361.1"/>
    </source>
</evidence>
<evidence type="ECO:0000256" key="13">
    <source>
        <dbReference type="ARBA" id="ARBA00023271"/>
    </source>
</evidence>
<dbReference type="EC" id="3.6.4.13" evidence="4"/>
<dbReference type="SMART" id="SM00490">
    <property type="entry name" value="HELICc"/>
    <property type="match status" value="1"/>
</dbReference>
<dbReference type="Pfam" id="PF24995">
    <property type="entry name" value="DSRM_2"/>
    <property type="match status" value="1"/>
</dbReference>
<dbReference type="FunFam" id="3.40.50.300:FF:000375">
    <property type="entry name" value="Putative ATP-dependent RNA helicase DHX30"/>
    <property type="match status" value="1"/>
</dbReference>
<sequence length="1208" mass="136003">MLLPAVSTRMSFLSRPRGAAAGKEVFGPTGNGLVSKAKVSVKMAARSHAGTSRALWRFSGVLGESFWSPRWWCGRLLATECANEKKEMKRVRKDHLKEFPHPKSLLHNVISRALGISDVKEQIVYNCIEGSIKRAILQVNWPKKFEVEGFGTKKVDAERRAAAAACKVLKDMGLLGPGNKMFKAKEYRSMTYKTPSVTTQLTEEDEDEEEEWRQQEAEEGVLDVTDFISDINKETQTPKEIGRFDQDDVNGALALKMFLNPKALLVNVVQVATASSNIADFMKYRTEGGKSKTCELTLQWPYVLTFIARGRHKSEAENRAAALACKKLKALGLIDRNNNPLTHAMYHLDAIRQLGQQEKQPCRIEVPVELQERIHRYLLQYPLESTPDSSFSDEMEALGEVQDNDHIMDAIAGGQYVPLPDWESQKMNETLLHQWNLQLNKGGLKELPVDLHKDRVVAAVKDNRVTIIAGETGCGKTTRIPRFILEKYIQEGCGSSCNILITQPRRISAMSVAHRVGQELGPRLCKKVGYQVRLESSLPQRGGALLFCTVGILLKKLQGNPGLEGVSHVIVDEVHERDINTDFLLVLLRKVLDANPNLRLVLMSASGDMQRLSEYFNNCPVVRVPGFMYPVKEHYLEEVLQMMGRQQGMKPSDSTLSKDEDPSPDLDLAADVIEYIDVNREPGGILCFLPGWQDIRGVQERLLEKPSFQSGKQLLLPVHSNLPMMNQQAIFQAPPAGMRKIILATNIAETSITVDDIVHVVDLGSHKEQRYDLRTKVSCLDTVWISQSNVIQRRGRAGRCQPGHSYHLFPHQRLETMNTYPVPEILRTPLENLVLQCKIHSPDLSAADFLSQALDSPDSKAVLQAVWGLQEIGVLDMREHLTTLGQHIAHISTDPRLAKAIVYAAMFRCMLPILTIVACLTRDPFHNILQNRAAVTQTKTALSAQSQSDHLVFVRAVDGWRRVRQEKNPLLRQNYLEENMLYGPSLRFIQGLIQQFSENAYDAFLVSEPSHCTHPFSRCNQFSKVDELVKGVLLAGLYPNIIQARKSFFSTVKRGKVTKQGKFKPNSLMFRTRSGPVLLHRSTVNRNEEEFSSRWLTFFTAVKSNGNVFVRDSSTVHPLALLLLPHGDVKELDTGSSIMVSLDDSDLVKLEFPKHSWNLLRDFRLSLQNMVKTCLRFELSEIPADWQVQHEELLSLLVDLLSFTAPAE</sequence>
<evidence type="ECO:0000256" key="14">
    <source>
        <dbReference type="ARBA" id="ARBA00039388"/>
    </source>
</evidence>
<dbReference type="EMBL" id="JAATIS010007298">
    <property type="protein sequence ID" value="KAG2458361.1"/>
    <property type="molecule type" value="Genomic_DNA"/>
</dbReference>
<comment type="similarity">
    <text evidence="3">Belongs to the DEAD box helicase family. DEAH subfamily.</text>
</comment>
<gene>
    <name evidence="19" type="primary">Dhx36</name>
    <name evidence="19" type="ORF">GTO96_0018406</name>
</gene>
<feature type="non-terminal residue" evidence="19">
    <location>
        <position position="1"/>
    </location>
</feature>
<evidence type="ECO:0000313" key="20">
    <source>
        <dbReference type="Proteomes" id="UP000886611"/>
    </source>
</evidence>
<dbReference type="InterPro" id="IPR011545">
    <property type="entry name" value="DEAD/DEAH_box_helicase_dom"/>
</dbReference>
<evidence type="ECO:0000256" key="5">
    <source>
        <dbReference type="ARBA" id="ARBA00022490"/>
    </source>
</evidence>
<evidence type="ECO:0000256" key="16">
    <source>
        <dbReference type="ARBA" id="ARBA00047984"/>
    </source>
</evidence>
<keyword evidence="20" id="KW-1185">Reference proteome</keyword>
<dbReference type="InterPro" id="IPR011709">
    <property type="entry name" value="DEAD-box_helicase_OB_fold"/>
</dbReference>
<dbReference type="GO" id="GO:0002151">
    <property type="term" value="F:G-quadruplex RNA binding"/>
    <property type="evidence" value="ECO:0007669"/>
    <property type="project" value="TreeGrafter"/>
</dbReference>
<dbReference type="FunFam" id="3.30.160.20:FF:000017">
    <property type="entry name" value="ATP-dependent RNA helicase DHX30 isoform X1"/>
    <property type="match status" value="2"/>
</dbReference>
<proteinExistence type="inferred from homology"/>
<dbReference type="PANTHER" id="PTHR18934:SF257">
    <property type="entry name" value="ATP-DEPENDENT RNA HELICASE DHX30"/>
    <property type="match status" value="1"/>
</dbReference>
<comment type="caution">
    <text evidence="19">The sequence shown here is derived from an EMBL/GenBank/DDBJ whole genome shotgun (WGS) entry which is preliminary data.</text>
</comment>
<dbReference type="GO" id="GO:0042645">
    <property type="term" value="C:mitochondrial nucleoid"/>
    <property type="evidence" value="ECO:0007669"/>
    <property type="project" value="UniProtKB-SubCell"/>
</dbReference>
<dbReference type="Pfam" id="PF07717">
    <property type="entry name" value="OB_NTP_bind"/>
    <property type="match status" value="1"/>
</dbReference>
<evidence type="ECO:0000256" key="12">
    <source>
        <dbReference type="ARBA" id="ARBA00023128"/>
    </source>
</evidence>
<dbReference type="InterPro" id="IPR027417">
    <property type="entry name" value="P-loop_NTPase"/>
</dbReference>
<evidence type="ECO:0000256" key="10">
    <source>
        <dbReference type="ARBA" id="ARBA00022840"/>
    </source>
</evidence>